<evidence type="ECO:0000256" key="3">
    <source>
        <dbReference type="ARBA" id="ARBA00023274"/>
    </source>
</evidence>
<dbReference type="CTD" id="219927"/>
<organism evidence="5 6">
    <name type="scientific">Bombus vosnesenskii</name>
    <dbReference type="NCBI Taxonomy" id="207650"/>
    <lineage>
        <taxon>Eukaryota</taxon>
        <taxon>Metazoa</taxon>
        <taxon>Ecdysozoa</taxon>
        <taxon>Arthropoda</taxon>
        <taxon>Hexapoda</taxon>
        <taxon>Insecta</taxon>
        <taxon>Pterygota</taxon>
        <taxon>Neoptera</taxon>
        <taxon>Endopterygota</taxon>
        <taxon>Hymenoptera</taxon>
        <taxon>Apocrita</taxon>
        <taxon>Aculeata</taxon>
        <taxon>Apoidea</taxon>
        <taxon>Anthophila</taxon>
        <taxon>Apidae</taxon>
        <taxon>Bombus</taxon>
        <taxon>Pyrobombus</taxon>
    </lineage>
</organism>
<dbReference type="KEGG" id="bvk:117230469"/>
<dbReference type="GO" id="GO:0006412">
    <property type="term" value="P:translation"/>
    <property type="evidence" value="ECO:0007669"/>
    <property type="project" value="InterPro"/>
</dbReference>
<evidence type="ECO:0000313" key="5">
    <source>
        <dbReference type="Proteomes" id="UP000504631"/>
    </source>
</evidence>
<keyword evidence="2 6" id="KW-0689">Ribosomal protein</keyword>
<dbReference type="Proteomes" id="UP000504631">
    <property type="component" value="Unplaced"/>
</dbReference>
<sequence length="222" mass="25656">MAALSNFSRLFNFATNTCIRRILPASINKQYYPGLKLWEIEVAGYAHRRQTIKYRLPWFKPQPSYQEEIPENYDKEKEKAAADVINEINRQIATNSVGRLFAVIHLCGAQFKVTESDVIAIQGHWPPQPGDELKLEKVLLVGGKDFTLIGRPILNKELVSVNATVIQKTLSHTITHFRMKPRKQFRRINFIRIPRTMLRINSIIINGDVNKKKEVEGLDRIY</sequence>
<evidence type="ECO:0000256" key="1">
    <source>
        <dbReference type="ARBA" id="ARBA00008563"/>
    </source>
</evidence>
<dbReference type="AlphaFoldDB" id="A0A6J3JUH4"/>
<evidence type="ECO:0000256" key="4">
    <source>
        <dbReference type="ARBA" id="ARBA00044129"/>
    </source>
</evidence>
<dbReference type="PANTHER" id="PTHR21349:SF0">
    <property type="entry name" value="LARGE RIBOSOMAL SUBUNIT PROTEIN BL21M"/>
    <property type="match status" value="1"/>
</dbReference>
<comment type="similarity">
    <text evidence="1">Belongs to the bacterial ribosomal protein bL21 family.</text>
</comment>
<dbReference type="RefSeq" id="XP_033343859.1">
    <property type="nucleotide sequence ID" value="XM_033487968.1"/>
</dbReference>
<name>A0A6J3JUH4_9HYME</name>
<dbReference type="GO" id="GO:0003735">
    <property type="term" value="F:structural constituent of ribosome"/>
    <property type="evidence" value="ECO:0007669"/>
    <property type="project" value="InterPro"/>
</dbReference>
<dbReference type="GeneID" id="117230469"/>
<dbReference type="GO" id="GO:0003723">
    <property type="term" value="F:RNA binding"/>
    <property type="evidence" value="ECO:0007669"/>
    <property type="project" value="InterPro"/>
</dbReference>
<dbReference type="InterPro" id="IPR036164">
    <property type="entry name" value="bL21-like_sf"/>
</dbReference>
<accession>A0A6J3JUH4</accession>
<dbReference type="SUPFAM" id="SSF141091">
    <property type="entry name" value="L21p-like"/>
    <property type="match status" value="1"/>
</dbReference>
<protein>
    <recommendedName>
        <fullName evidence="4">Large ribosomal subunit protein bL21m</fullName>
    </recommendedName>
</protein>
<dbReference type="InterPro" id="IPR001787">
    <property type="entry name" value="Ribosomal_bL21"/>
</dbReference>
<proteinExistence type="inferred from homology"/>
<gene>
    <name evidence="6" type="primary">LOC117230469</name>
</gene>
<dbReference type="PANTHER" id="PTHR21349">
    <property type="entry name" value="50S RIBOSOMAL PROTEIN L21"/>
    <property type="match status" value="1"/>
</dbReference>
<dbReference type="GO" id="GO:0005762">
    <property type="term" value="C:mitochondrial large ribosomal subunit"/>
    <property type="evidence" value="ECO:0007669"/>
    <property type="project" value="TreeGrafter"/>
</dbReference>
<dbReference type="Pfam" id="PF00829">
    <property type="entry name" value="Ribosomal_L21p"/>
    <property type="match status" value="1"/>
</dbReference>
<dbReference type="NCBIfam" id="TIGR00061">
    <property type="entry name" value="L21"/>
    <property type="match status" value="1"/>
</dbReference>
<evidence type="ECO:0000313" key="6">
    <source>
        <dbReference type="RefSeq" id="XP_033343859.1"/>
    </source>
</evidence>
<reference evidence="6" key="1">
    <citation type="submission" date="2025-08" db="UniProtKB">
        <authorList>
            <consortium name="RefSeq"/>
        </authorList>
    </citation>
    <scope>IDENTIFICATION</scope>
    <source>
        <tissue evidence="6">Muscle</tissue>
    </source>
</reference>
<keyword evidence="5" id="KW-1185">Reference proteome</keyword>
<keyword evidence="3" id="KW-0687">Ribonucleoprotein</keyword>
<dbReference type="InterPro" id="IPR028909">
    <property type="entry name" value="bL21-like"/>
</dbReference>
<evidence type="ECO:0000256" key="2">
    <source>
        <dbReference type="ARBA" id="ARBA00022980"/>
    </source>
</evidence>